<dbReference type="Proteomes" id="UP000554342">
    <property type="component" value="Unassembled WGS sequence"/>
</dbReference>
<dbReference type="SUPFAM" id="SSF56925">
    <property type="entry name" value="OMPA-like"/>
    <property type="match status" value="1"/>
</dbReference>
<accession>A0A840YZZ9</accession>
<feature type="domain" description="Outer membrane protein beta-barrel" evidence="6">
    <location>
        <begin position="7"/>
        <end position="218"/>
    </location>
</feature>
<evidence type="ECO:0000313" key="8">
    <source>
        <dbReference type="Proteomes" id="UP000554342"/>
    </source>
</evidence>
<keyword evidence="2 5" id="KW-0732">Signal</keyword>
<comment type="subcellular location">
    <subcellularLocation>
        <location evidence="1">Membrane</location>
    </subcellularLocation>
</comment>
<name>A0A840YZZ9_9SPHN</name>
<organism evidence="7 8">
    <name type="scientific">Stakelama sediminis</name>
    <dbReference type="NCBI Taxonomy" id="463200"/>
    <lineage>
        <taxon>Bacteria</taxon>
        <taxon>Pseudomonadati</taxon>
        <taxon>Pseudomonadota</taxon>
        <taxon>Alphaproteobacteria</taxon>
        <taxon>Sphingomonadales</taxon>
        <taxon>Sphingomonadaceae</taxon>
        <taxon>Stakelama</taxon>
    </lineage>
</organism>
<feature type="chain" id="PRO_5032319420" evidence="5">
    <location>
        <begin position="21"/>
        <end position="218"/>
    </location>
</feature>
<evidence type="ECO:0000256" key="3">
    <source>
        <dbReference type="ARBA" id="ARBA00023136"/>
    </source>
</evidence>
<dbReference type="GO" id="GO:0016020">
    <property type="term" value="C:membrane"/>
    <property type="evidence" value="ECO:0007669"/>
    <property type="project" value="UniProtKB-SubCell"/>
</dbReference>
<evidence type="ECO:0000313" key="7">
    <source>
        <dbReference type="EMBL" id="MBB5719066.1"/>
    </source>
</evidence>
<evidence type="ECO:0000256" key="1">
    <source>
        <dbReference type="ARBA" id="ARBA00004370"/>
    </source>
</evidence>
<dbReference type="RefSeq" id="WP_184003456.1">
    <property type="nucleotide sequence ID" value="NZ_BAABIF010000002.1"/>
</dbReference>
<gene>
    <name evidence="7" type="ORF">FHR23_002004</name>
</gene>
<evidence type="ECO:0000259" key="6">
    <source>
        <dbReference type="Pfam" id="PF13505"/>
    </source>
</evidence>
<dbReference type="Gene3D" id="2.40.160.20">
    <property type="match status" value="1"/>
</dbReference>
<keyword evidence="3" id="KW-0472">Membrane</keyword>
<dbReference type="InterPro" id="IPR051692">
    <property type="entry name" value="OMP-like"/>
</dbReference>
<evidence type="ECO:0000256" key="2">
    <source>
        <dbReference type="ARBA" id="ARBA00022729"/>
    </source>
</evidence>
<evidence type="ECO:0000256" key="4">
    <source>
        <dbReference type="ARBA" id="ARBA00038306"/>
    </source>
</evidence>
<dbReference type="PANTHER" id="PTHR34001">
    <property type="entry name" value="BLL7405 PROTEIN"/>
    <property type="match status" value="1"/>
</dbReference>
<dbReference type="InterPro" id="IPR027385">
    <property type="entry name" value="Beta-barrel_OMP"/>
</dbReference>
<keyword evidence="8" id="KW-1185">Reference proteome</keyword>
<evidence type="ECO:0000256" key="5">
    <source>
        <dbReference type="SAM" id="SignalP"/>
    </source>
</evidence>
<protein>
    <submittedName>
        <fullName evidence="7">Outer membrane immunogenic protein</fullName>
    </submittedName>
</protein>
<comment type="similarity">
    <text evidence="4">Belongs to the Omp25/RopB family.</text>
</comment>
<sequence>MRMLALTALGAVVVATPAFAQTGPQVPFNGPRVGVVAGYDGISPGSSQDSNIDGTDRTASGLLYGVDAGYDVNLGHAVIGVDGEVDGSTAKVNPYDGSDNYFGYGRVKAGRDLYIGARAGILATPTTLIYAKGGYTNARLDVTATDGTLADGRHFNLDGFRVGAGVEKQLTPTSYVKLEYRYSNYGDARFEYSDGTNTNNFDVNTDRNQVVAGVGFRF</sequence>
<dbReference type="EMBL" id="JACIJI010000003">
    <property type="protein sequence ID" value="MBB5719066.1"/>
    <property type="molecule type" value="Genomic_DNA"/>
</dbReference>
<proteinExistence type="inferred from homology"/>
<dbReference type="AlphaFoldDB" id="A0A840YZZ9"/>
<dbReference type="PANTHER" id="PTHR34001:SF3">
    <property type="entry name" value="BLL7405 PROTEIN"/>
    <property type="match status" value="1"/>
</dbReference>
<comment type="caution">
    <text evidence="7">The sequence shown here is derived from an EMBL/GenBank/DDBJ whole genome shotgun (WGS) entry which is preliminary data.</text>
</comment>
<feature type="signal peptide" evidence="5">
    <location>
        <begin position="1"/>
        <end position="20"/>
    </location>
</feature>
<reference evidence="7 8" key="1">
    <citation type="submission" date="2020-08" db="EMBL/GenBank/DDBJ databases">
        <title>Genomic Encyclopedia of Type Strains, Phase IV (KMG-IV): sequencing the most valuable type-strain genomes for metagenomic binning, comparative biology and taxonomic classification.</title>
        <authorList>
            <person name="Goeker M."/>
        </authorList>
    </citation>
    <scope>NUCLEOTIDE SEQUENCE [LARGE SCALE GENOMIC DNA]</scope>
    <source>
        <strain evidence="7 8">DSM 27203</strain>
    </source>
</reference>
<dbReference type="InterPro" id="IPR011250">
    <property type="entry name" value="OMP/PagP_B-barrel"/>
</dbReference>
<dbReference type="Pfam" id="PF13505">
    <property type="entry name" value="OMP_b-brl"/>
    <property type="match status" value="1"/>
</dbReference>